<proteinExistence type="predicted"/>
<evidence type="ECO:0000313" key="3">
    <source>
        <dbReference type="Proteomes" id="UP000015105"/>
    </source>
</evidence>
<protein>
    <submittedName>
        <fullName evidence="2">Uncharacterized protein</fullName>
    </submittedName>
</protein>
<reference evidence="2" key="3">
    <citation type="journal article" date="2017" name="Nature">
        <title>Genome sequence of the progenitor of the wheat D genome Aegilops tauschii.</title>
        <authorList>
            <person name="Luo M.C."/>
            <person name="Gu Y.Q."/>
            <person name="Puiu D."/>
            <person name="Wang H."/>
            <person name="Twardziok S.O."/>
            <person name="Deal K.R."/>
            <person name="Huo N."/>
            <person name="Zhu T."/>
            <person name="Wang L."/>
            <person name="Wang Y."/>
            <person name="McGuire P.E."/>
            <person name="Liu S."/>
            <person name="Long H."/>
            <person name="Ramasamy R.K."/>
            <person name="Rodriguez J.C."/>
            <person name="Van S.L."/>
            <person name="Yuan L."/>
            <person name="Wang Z."/>
            <person name="Xia Z."/>
            <person name="Xiao L."/>
            <person name="Anderson O.D."/>
            <person name="Ouyang S."/>
            <person name="Liang Y."/>
            <person name="Zimin A.V."/>
            <person name="Pertea G."/>
            <person name="Qi P."/>
            <person name="Bennetzen J.L."/>
            <person name="Dai X."/>
            <person name="Dawson M.W."/>
            <person name="Muller H.G."/>
            <person name="Kugler K."/>
            <person name="Rivarola-Duarte L."/>
            <person name="Spannagl M."/>
            <person name="Mayer K.F.X."/>
            <person name="Lu F.H."/>
            <person name="Bevan M.W."/>
            <person name="Leroy P."/>
            <person name="Li P."/>
            <person name="You F.M."/>
            <person name="Sun Q."/>
            <person name="Liu Z."/>
            <person name="Lyons E."/>
            <person name="Wicker T."/>
            <person name="Salzberg S.L."/>
            <person name="Devos K.M."/>
            <person name="Dvorak J."/>
        </authorList>
    </citation>
    <scope>NUCLEOTIDE SEQUENCE [LARGE SCALE GENOMIC DNA]</scope>
    <source>
        <strain evidence="2">cv. AL8/78</strain>
    </source>
</reference>
<name>A0A453N522_AEGTS</name>
<evidence type="ECO:0000256" key="1">
    <source>
        <dbReference type="SAM" id="MobiDB-lite"/>
    </source>
</evidence>
<reference evidence="2" key="5">
    <citation type="journal article" date="2021" name="G3 (Bethesda)">
        <title>Aegilops tauschii genome assembly Aet v5.0 features greater sequence contiguity and improved annotation.</title>
        <authorList>
            <person name="Wang L."/>
            <person name="Zhu T."/>
            <person name="Rodriguez J.C."/>
            <person name="Deal K.R."/>
            <person name="Dubcovsky J."/>
            <person name="McGuire P.E."/>
            <person name="Lux T."/>
            <person name="Spannagl M."/>
            <person name="Mayer K.F.X."/>
            <person name="Baldrich P."/>
            <person name="Meyers B.C."/>
            <person name="Huo N."/>
            <person name="Gu Y.Q."/>
            <person name="Zhou H."/>
            <person name="Devos K.M."/>
            <person name="Bennetzen J.L."/>
            <person name="Unver T."/>
            <person name="Budak H."/>
            <person name="Gulick P.J."/>
            <person name="Galiba G."/>
            <person name="Kalapos B."/>
            <person name="Nelson D.R."/>
            <person name="Li P."/>
            <person name="You F.M."/>
            <person name="Luo M.C."/>
            <person name="Dvorak J."/>
        </authorList>
    </citation>
    <scope>NUCLEOTIDE SEQUENCE [LARGE SCALE GENOMIC DNA]</scope>
    <source>
        <strain evidence="2">cv. AL8/78</strain>
    </source>
</reference>
<organism evidence="2 3">
    <name type="scientific">Aegilops tauschii subsp. strangulata</name>
    <name type="common">Goatgrass</name>
    <dbReference type="NCBI Taxonomy" id="200361"/>
    <lineage>
        <taxon>Eukaryota</taxon>
        <taxon>Viridiplantae</taxon>
        <taxon>Streptophyta</taxon>
        <taxon>Embryophyta</taxon>
        <taxon>Tracheophyta</taxon>
        <taxon>Spermatophyta</taxon>
        <taxon>Magnoliopsida</taxon>
        <taxon>Liliopsida</taxon>
        <taxon>Poales</taxon>
        <taxon>Poaceae</taxon>
        <taxon>BOP clade</taxon>
        <taxon>Pooideae</taxon>
        <taxon>Triticodae</taxon>
        <taxon>Triticeae</taxon>
        <taxon>Triticinae</taxon>
        <taxon>Aegilops</taxon>
    </lineage>
</organism>
<dbReference type="AlphaFoldDB" id="A0A453N522"/>
<feature type="region of interest" description="Disordered" evidence="1">
    <location>
        <begin position="1"/>
        <end position="30"/>
    </location>
</feature>
<reference evidence="2" key="4">
    <citation type="submission" date="2019-03" db="UniProtKB">
        <authorList>
            <consortium name="EnsemblPlants"/>
        </authorList>
    </citation>
    <scope>IDENTIFICATION</scope>
</reference>
<keyword evidence="3" id="KW-1185">Reference proteome</keyword>
<dbReference type="EnsemblPlants" id="AET6Gv20237000.22">
    <property type="protein sequence ID" value="AET6Gv20237000.22"/>
    <property type="gene ID" value="AET6Gv20237000"/>
</dbReference>
<reference evidence="3" key="1">
    <citation type="journal article" date="2014" name="Science">
        <title>Ancient hybridizations among the ancestral genomes of bread wheat.</title>
        <authorList>
            <consortium name="International Wheat Genome Sequencing Consortium,"/>
            <person name="Marcussen T."/>
            <person name="Sandve S.R."/>
            <person name="Heier L."/>
            <person name="Spannagl M."/>
            <person name="Pfeifer M."/>
            <person name="Jakobsen K.S."/>
            <person name="Wulff B.B."/>
            <person name="Steuernagel B."/>
            <person name="Mayer K.F."/>
            <person name="Olsen O.A."/>
        </authorList>
    </citation>
    <scope>NUCLEOTIDE SEQUENCE [LARGE SCALE GENOMIC DNA]</scope>
    <source>
        <strain evidence="3">cv. AL8/78</strain>
    </source>
</reference>
<dbReference type="Gramene" id="AET6Gv20237000.22">
    <property type="protein sequence ID" value="AET6Gv20237000.22"/>
    <property type="gene ID" value="AET6Gv20237000"/>
</dbReference>
<evidence type="ECO:0000313" key="2">
    <source>
        <dbReference type="EnsemblPlants" id="AET6Gv20237000.22"/>
    </source>
</evidence>
<dbReference type="Proteomes" id="UP000015105">
    <property type="component" value="Chromosome 6D"/>
</dbReference>
<accession>A0A453N522</accession>
<feature type="compositionally biased region" description="Polar residues" evidence="1">
    <location>
        <begin position="21"/>
        <end position="30"/>
    </location>
</feature>
<sequence length="86" mass="9567">MARRSSEDWRTKDMTEVGCSPQAQNVSSNYSPPVIYSRGCPRAPSHSHKYLVALSPICTFHFLASDFSGKIGDLLSYHELISNFGD</sequence>
<reference evidence="3" key="2">
    <citation type="journal article" date="2017" name="Nat. Plants">
        <title>The Aegilops tauschii genome reveals multiple impacts of transposons.</title>
        <authorList>
            <person name="Zhao G."/>
            <person name="Zou C."/>
            <person name="Li K."/>
            <person name="Wang K."/>
            <person name="Li T."/>
            <person name="Gao L."/>
            <person name="Zhang X."/>
            <person name="Wang H."/>
            <person name="Yang Z."/>
            <person name="Liu X."/>
            <person name="Jiang W."/>
            <person name="Mao L."/>
            <person name="Kong X."/>
            <person name="Jiao Y."/>
            <person name="Jia J."/>
        </authorList>
    </citation>
    <scope>NUCLEOTIDE SEQUENCE [LARGE SCALE GENOMIC DNA]</scope>
    <source>
        <strain evidence="3">cv. AL8/78</strain>
    </source>
</reference>
<feature type="compositionally biased region" description="Basic and acidic residues" evidence="1">
    <location>
        <begin position="1"/>
        <end position="15"/>
    </location>
</feature>